<reference evidence="3 4" key="1">
    <citation type="submission" date="2022-07" db="EMBL/GenBank/DDBJ databases">
        <title>Novel species in genus Arthrobacter.</title>
        <authorList>
            <person name="Liu Y."/>
        </authorList>
    </citation>
    <scope>NUCLEOTIDE SEQUENCE [LARGE SCALE GENOMIC DNA]</scope>
    <source>
        <strain evidence="4">zg-Y859</strain>
    </source>
</reference>
<protein>
    <submittedName>
        <fullName evidence="3">Uncharacterized protein</fullName>
    </submittedName>
</protein>
<feature type="transmembrane region" description="Helical" evidence="2">
    <location>
        <begin position="20"/>
        <end position="37"/>
    </location>
</feature>
<feature type="transmembrane region" description="Helical" evidence="2">
    <location>
        <begin position="49"/>
        <end position="67"/>
    </location>
</feature>
<sequence>MSQQPGALKGGVRPPRKSPFLPLLFPVMVLAGVVYVFVYGNQEKLPSDFPLLGAGLLFGAVLMLLPLRSPWIFLTVLVGSCVSFFIVGMPAFAWNLGLIAGMLTGIGLQEMRIEMRKNARTGEWFLGYRGFNSVSEIWQAAITELQAMDGGRKAKHALLIEHGSAHLQISGSITTGLVCHRNPDVDHQDTWAVLIVDQSSSGADSGFQVTAPQGNSEPVVFVHGLSTAEKALNDFLANPDEIPGPPNWKTGIPKSAVPKVRW</sequence>
<comment type="caution">
    <text evidence="3">The sequence shown here is derived from an EMBL/GenBank/DDBJ whole genome shotgun (WGS) entry which is preliminary data.</text>
</comment>
<dbReference type="Proteomes" id="UP001206924">
    <property type="component" value="Unassembled WGS sequence"/>
</dbReference>
<evidence type="ECO:0000256" key="2">
    <source>
        <dbReference type="SAM" id="Phobius"/>
    </source>
</evidence>
<dbReference type="RefSeq" id="WP_255866050.1">
    <property type="nucleotide sequence ID" value="NZ_CP104263.1"/>
</dbReference>
<name>A0ABT1NT09_9MICC</name>
<organism evidence="3 4">
    <name type="scientific">Arthrobacter jinronghuae</name>
    <dbReference type="NCBI Taxonomy" id="2964609"/>
    <lineage>
        <taxon>Bacteria</taxon>
        <taxon>Bacillati</taxon>
        <taxon>Actinomycetota</taxon>
        <taxon>Actinomycetes</taxon>
        <taxon>Micrococcales</taxon>
        <taxon>Micrococcaceae</taxon>
        <taxon>Arthrobacter</taxon>
    </lineage>
</organism>
<dbReference type="EMBL" id="JANFLP010000013">
    <property type="protein sequence ID" value="MCQ1950840.1"/>
    <property type="molecule type" value="Genomic_DNA"/>
</dbReference>
<keyword evidence="2" id="KW-0472">Membrane</keyword>
<accession>A0ABT1NT09</accession>
<keyword evidence="2" id="KW-1133">Transmembrane helix</keyword>
<evidence type="ECO:0000313" key="3">
    <source>
        <dbReference type="EMBL" id="MCQ1950840.1"/>
    </source>
</evidence>
<keyword evidence="4" id="KW-1185">Reference proteome</keyword>
<feature type="region of interest" description="Disordered" evidence="1">
    <location>
        <begin position="242"/>
        <end position="262"/>
    </location>
</feature>
<keyword evidence="2" id="KW-0812">Transmembrane</keyword>
<feature type="transmembrane region" description="Helical" evidence="2">
    <location>
        <begin position="73"/>
        <end position="106"/>
    </location>
</feature>
<evidence type="ECO:0000256" key="1">
    <source>
        <dbReference type="SAM" id="MobiDB-lite"/>
    </source>
</evidence>
<evidence type="ECO:0000313" key="4">
    <source>
        <dbReference type="Proteomes" id="UP001206924"/>
    </source>
</evidence>
<proteinExistence type="predicted"/>
<gene>
    <name evidence="3" type="ORF">NNX28_13005</name>
</gene>